<dbReference type="AlphaFoldDB" id="A0A0F9Q5T3"/>
<dbReference type="EMBL" id="LAZR01004435">
    <property type="protein sequence ID" value="KKN08606.1"/>
    <property type="molecule type" value="Genomic_DNA"/>
</dbReference>
<feature type="transmembrane region" description="Helical" evidence="1">
    <location>
        <begin position="7"/>
        <end position="26"/>
    </location>
</feature>
<reference evidence="2" key="1">
    <citation type="journal article" date="2015" name="Nature">
        <title>Complex archaea that bridge the gap between prokaryotes and eukaryotes.</title>
        <authorList>
            <person name="Spang A."/>
            <person name="Saw J.H."/>
            <person name="Jorgensen S.L."/>
            <person name="Zaremba-Niedzwiedzka K."/>
            <person name="Martijn J."/>
            <person name="Lind A.E."/>
            <person name="van Eijk R."/>
            <person name="Schleper C."/>
            <person name="Guy L."/>
            <person name="Ettema T.J."/>
        </authorList>
    </citation>
    <scope>NUCLEOTIDE SEQUENCE</scope>
</reference>
<evidence type="ECO:0000256" key="1">
    <source>
        <dbReference type="SAM" id="Phobius"/>
    </source>
</evidence>
<proteinExistence type="predicted"/>
<accession>A0A0F9Q5T3</accession>
<comment type="caution">
    <text evidence="2">The sequence shown here is derived from an EMBL/GenBank/DDBJ whole genome shotgun (WGS) entry which is preliminary data.</text>
</comment>
<keyword evidence="1" id="KW-1133">Transmembrane helix</keyword>
<sequence>MKKYLEPLIHVLVWGIGYFLILNYTSTIGDFRKDRGPYWVALFFGMLMNQTVFYTTAFFLVPKFLRLKKIKALIFSILSVIPASMDNSGIKFNDFLDFIMLA</sequence>
<name>A0A0F9Q5T3_9ZZZZ</name>
<gene>
    <name evidence="2" type="ORF">LCGC14_1055070</name>
</gene>
<keyword evidence="1" id="KW-0812">Transmembrane</keyword>
<keyword evidence="1" id="KW-0472">Membrane</keyword>
<organism evidence="2">
    <name type="scientific">marine sediment metagenome</name>
    <dbReference type="NCBI Taxonomy" id="412755"/>
    <lineage>
        <taxon>unclassified sequences</taxon>
        <taxon>metagenomes</taxon>
        <taxon>ecological metagenomes</taxon>
    </lineage>
</organism>
<feature type="transmembrane region" description="Helical" evidence="1">
    <location>
        <begin position="38"/>
        <end position="61"/>
    </location>
</feature>
<evidence type="ECO:0000313" key="2">
    <source>
        <dbReference type="EMBL" id="KKN08606.1"/>
    </source>
</evidence>
<protein>
    <submittedName>
        <fullName evidence="2">Uncharacterized protein</fullName>
    </submittedName>
</protein>